<proteinExistence type="inferred from homology"/>
<feature type="binding site" evidence="19">
    <location>
        <position position="314"/>
    </location>
    <ligand>
        <name>Mn(2+)</name>
        <dbReference type="ChEBI" id="CHEBI:29035"/>
        <label>2</label>
    </ligand>
</feature>
<name>A0A0P1GZH1_9RHOB</name>
<dbReference type="FunFam" id="3.30.470.20:FF:000007">
    <property type="entry name" value="Carbamoyl-phosphate synthase large chain"/>
    <property type="match status" value="1"/>
</dbReference>
<evidence type="ECO:0000256" key="15">
    <source>
        <dbReference type="ARBA" id="ARBA00047359"/>
    </source>
</evidence>
<feature type="region of interest" description="Carboxyphosphate synthetic domain" evidence="19">
    <location>
        <begin position="1"/>
        <end position="415"/>
    </location>
</feature>
<feature type="binding site" evidence="19">
    <location>
        <position position="223"/>
    </location>
    <ligand>
        <name>ATP</name>
        <dbReference type="ChEBI" id="CHEBI:30616"/>
        <label>1</label>
    </ligand>
</feature>
<keyword evidence="7 19" id="KW-0028">Amino-acid biosynthesis</keyword>
<reference evidence="22 23" key="1">
    <citation type="submission" date="2015-09" db="EMBL/GenBank/DDBJ databases">
        <authorList>
            <consortium name="Swine Surveillance"/>
        </authorList>
    </citation>
    <scope>NUCLEOTIDE SEQUENCE [LARGE SCALE GENOMIC DNA]</scope>
    <source>
        <strain evidence="22 23">CECT 8383</strain>
    </source>
</reference>
<dbReference type="FunFam" id="1.10.1030.10:FF:000002">
    <property type="entry name" value="Carbamoyl-phosphate synthase large chain"/>
    <property type="match status" value="1"/>
</dbReference>
<feature type="binding site" evidence="19">
    <location>
        <position position="314"/>
    </location>
    <ligand>
        <name>Mg(2+)</name>
        <dbReference type="ChEBI" id="CHEBI:18420"/>
        <label>2</label>
    </ligand>
</feature>
<evidence type="ECO:0000256" key="8">
    <source>
        <dbReference type="ARBA" id="ARBA00022723"/>
    </source>
</evidence>
<dbReference type="PRINTS" id="PR00098">
    <property type="entry name" value="CPSASE"/>
</dbReference>
<evidence type="ECO:0000256" key="18">
    <source>
        <dbReference type="ARBA" id="ARBA00062056"/>
    </source>
</evidence>
<feature type="binding site" evidence="19">
    <location>
        <position position="298"/>
    </location>
    <ligand>
        <name>ATP</name>
        <dbReference type="ChEBI" id="CHEBI:30616"/>
        <label>1</label>
    </ligand>
</feature>
<accession>A0A0P1GZH1</accession>
<feature type="domain" description="ATP-grasp" evidence="20">
    <location>
        <begin position="717"/>
        <end position="908"/>
    </location>
</feature>
<feature type="binding site" evidence="19">
    <location>
        <position position="254"/>
    </location>
    <ligand>
        <name>ATP</name>
        <dbReference type="ChEBI" id="CHEBI:30616"/>
        <label>1</label>
    </ligand>
</feature>
<feature type="binding site" evidence="19">
    <location>
        <position position="824"/>
    </location>
    <ligand>
        <name>ATP</name>
        <dbReference type="ChEBI" id="CHEBI:30616"/>
        <label>2</label>
    </ligand>
</feature>
<evidence type="ECO:0000259" key="20">
    <source>
        <dbReference type="PROSITE" id="PS50975"/>
    </source>
</evidence>
<dbReference type="SUPFAM" id="SSF56059">
    <property type="entry name" value="Glutathione synthetase ATP-binding domain-like"/>
    <property type="match status" value="2"/>
</dbReference>
<comment type="similarity">
    <text evidence="4 19">Belongs to the CarB family.</text>
</comment>
<comment type="domain">
    <text evidence="19">The large subunit is composed of 2 ATP-grasp domains that are involved in binding the 2 ATP molecules needed for carbamoyl phosphate synthesis. The N-terminal ATP-grasp domain (referred to as the carboxyphosphate synthetic component) catalyzes the ATP-dependent phosphorylation of hydrogencarbonate to carboxyphosphate and the subsequent nucleophilic attack by ammonia to form a carbamate intermediate. The C-terminal ATP-grasp domain (referred to as the carbamoyl phosphate synthetic component) then catalyzes the phosphorylation of carbamate with the second ATP to form the end product carbamoyl phosphate. The reactive and unstable enzyme intermediates are sequentially channeled from one active site to the next through the interior of the protein over a distance of at least 96 A.</text>
</comment>
<evidence type="ECO:0000256" key="17">
    <source>
        <dbReference type="ARBA" id="ARBA00057223"/>
    </source>
</evidence>
<feature type="binding site" evidence="19">
    <location>
        <position position="879"/>
    </location>
    <ligand>
        <name>Mn(2+)</name>
        <dbReference type="ChEBI" id="CHEBI:29035"/>
        <label>3</label>
    </ligand>
</feature>
<evidence type="ECO:0000259" key="21">
    <source>
        <dbReference type="PROSITE" id="PS51855"/>
    </source>
</evidence>
<feature type="binding site" evidence="19">
    <location>
        <position position="792"/>
    </location>
    <ligand>
        <name>ATP</name>
        <dbReference type="ChEBI" id="CHEBI:30616"/>
        <label>2</label>
    </ligand>
</feature>
<comment type="catalytic activity">
    <reaction evidence="15 19">
        <text>hydrogencarbonate + NH4(+) + 2 ATP = carbamoyl phosphate + 2 ADP + phosphate + 2 H(+)</text>
        <dbReference type="Rhea" id="RHEA:18029"/>
        <dbReference type="ChEBI" id="CHEBI:15378"/>
        <dbReference type="ChEBI" id="CHEBI:17544"/>
        <dbReference type="ChEBI" id="CHEBI:28938"/>
        <dbReference type="ChEBI" id="CHEBI:30616"/>
        <dbReference type="ChEBI" id="CHEBI:43474"/>
        <dbReference type="ChEBI" id="CHEBI:58228"/>
        <dbReference type="ChEBI" id="CHEBI:456216"/>
        <dbReference type="EC" id="6.3.4.16"/>
    </reaction>
</comment>
<feature type="binding site" evidence="19">
    <location>
        <position position="827"/>
    </location>
    <ligand>
        <name>ATP</name>
        <dbReference type="ChEBI" id="CHEBI:30616"/>
        <label>2</label>
    </ligand>
</feature>
<dbReference type="SUPFAM" id="SSF52335">
    <property type="entry name" value="Methylglyoxal synthase-like"/>
    <property type="match status" value="1"/>
</dbReference>
<dbReference type="CDD" id="cd01424">
    <property type="entry name" value="MGS_CPS_II"/>
    <property type="match status" value="1"/>
</dbReference>
<dbReference type="InterPro" id="IPR016185">
    <property type="entry name" value="PreATP-grasp_dom_sf"/>
</dbReference>
<evidence type="ECO:0000256" key="2">
    <source>
        <dbReference type="ARBA" id="ARBA00004812"/>
    </source>
</evidence>
<feature type="binding site" evidence="19">
    <location>
        <position position="879"/>
    </location>
    <ligand>
        <name>Mg(2+)</name>
        <dbReference type="ChEBI" id="CHEBI:18420"/>
        <label>3</label>
    </ligand>
</feature>
<feature type="binding site" evidence="19">
    <location>
        <position position="799"/>
    </location>
    <ligand>
        <name>ATP</name>
        <dbReference type="ChEBI" id="CHEBI:30616"/>
        <label>2</label>
    </ligand>
</feature>
<dbReference type="GO" id="GO:0006526">
    <property type="term" value="P:L-arginine biosynthetic process"/>
    <property type="evidence" value="ECO:0007669"/>
    <property type="project" value="UniProtKB-UniRule"/>
</dbReference>
<feature type="binding site" evidence="19">
    <location>
        <position position="753"/>
    </location>
    <ligand>
        <name>ATP</name>
        <dbReference type="ChEBI" id="CHEBI:30616"/>
        <label>2</label>
    </ligand>
</feature>
<feature type="binding site" evidence="19">
    <location>
        <position position="298"/>
    </location>
    <ligand>
        <name>Mg(2+)</name>
        <dbReference type="ChEBI" id="CHEBI:18420"/>
        <label>1</label>
    </ligand>
</feature>
<evidence type="ECO:0000256" key="14">
    <source>
        <dbReference type="ARBA" id="ARBA00023211"/>
    </source>
</evidence>
<dbReference type="EMBL" id="CYSF01000001">
    <property type="protein sequence ID" value="CUH82949.1"/>
    <property type="molecule type" value="Genomic_DNA"/>
</dbReference>
<keyword evidence="11 19" id="KW-0067">ATP-binding</keyword>
<dbReference type="InterPro" id="IPR033937">
    <property type="entry name" value="MGS_CPS_CarB"/>
</dbReference>
<feature type="binding site" evidence="19">
    <location>
        <position position="256"/>
    </location>
    <ligand>
        <name>ATP</name>
        <dbReference type="ChEBI" id="CHEBI:30616"/>
        <label>1</label>
    </ligand>
</feature>
<comment type="pathway">
    <text evidence="3 19">Amino-acid biosynthesis; L-arginine biosynthesis; carbamoyl phosphate from bicarbonate: step 1/1.</text>
</comment>
<feature type="binding site" evidence="19">
    <location>
        <position position="312"/>
    </location>
    <ligand>
        <name>Mg(2+)</name>
        <dbReference type="ChEBI" id="CHEBI:18420"/>
        <label>1</label>
    </ligand>
</feature>
<keyword evidence="9 19" id="KW-0677">Repeat</keyword>
<evidence type="ECO:0000313" key="22">
    <source>
        <dbReference type="EMBL" id="CUH82949.1"/>
    </source>
</evidence>
<dbReference type="OrthoDB" id="9804197at2"/>
<feature type="binding site" evidence="19">
    <location>
        <position position="228"/>
    </location>
    <ligand>
        <name>ATP</name>
        <dbReference type="ChEBI" id="CHEBI:30616"/>
        <label>1</label>
    </ligand>
</feature>
<feature type="binding site" evidence="19">
    <location>
        <position position="826"/>
    </location>
    <ligand>
        <name>ATP</name>
        <dbReference type="ChEBI" id="CHEBI:30616"/>
        <label>2</label>
    </ligand>
</feature>
<dbReference type="Pfam" id="PF25596">
    <property type="entry name" value="CPSase_L_D1"/>
    <property type="match status" value="2"/>
</dbReference>
<evidence type="ECO:0000256" key="3">
    <source>
        <dbReference type="ARBA" id="ARBA00005077"/>
    </source>
</evidence>
<dbReference type="STRING" id="340021.TM5383_00131"/>
<dbReference type="Gene3D" id="3.40.50.20">
    <property type="match status" value="2"/>
</dbReference>
<evidence type="ECO:0000256" key="11">
    <source>
        <dbReference type="ARBA" id="ARBA00022840"/>
    </source>
</evidence>
<dbReference type="Pfam" id="PF02142">
    <property type="entry name" value="MGS"/>
    <property type="match status" value="1"/>
</dbReference>
<gene>
    <name evidence="19 22" type="primary">carB</name>
    <name evidence="22" type="ORF">TM5383_00131</name>
</gene>
<dbReference type="GO" id="GO:0005524">
    <property type="term" value="F:ATP binding"/>
    <property type="evidence" value="ECO:0007669"/>
    <property type="project" value="UniProtKB-UniRule"/>
</dbReference>
<feature type="binding site" evidence="19">
    <location>
        <position position="312"/>
    </location>
    <ligand>
        <name>ATP</name>
        <dbReference type="ChEBI" id="CHEBI:30616"/>
        <label>1</label>
    </ligand>
</feature>
<feature type="binding site" evidence="19">
    <location>
        <position position="189"/>
    </location>
    <ligand>
        <name>ATP</name>
        <dbReference type="ChEBI" id="CHEBI:30616"/>
        <label>1</label>
    </ligand>
</feature>
<dbReference type="PROSITE" id="PS51257">
    <property type="entry name" value="PROKAR_LIPOPROTEIN"/>
    <property type="match status" value="1"/>
</dbReference>
<dbReference type="GO" id="GO:0005737">
    <property type="term" value="C:cytoplasm"/>
    <property type="evidence" value="ECO:0007669"/>
    <property type="project" value="TreeGrafter"/>
</dbReference>
<feature type="binding site" evidence="19">
    <location>
        <position position="867"/>
    </location>
    <ligand>
        <name>Mn(2+)</name>
        <dbReference type="ChEBI" id="CHEBI:29035"/>
        <label>3</label>
    </ligand>
</feature>
<feature type="binding site" evidence="19">
    <location>
        <position position="312"/>
    </location>
    <ligand>
        <name>Mn(2+)</name>
        <dbReference type="ChEBI" id="CHEBI:29035"/>
        <label>2</label>
    </ligand>
</feature>
<evidence type="ECO:0000256" key="4">
    <source>
        <dbReference type="ARBA" id="ARBA00009799"/>
    </source>
</evidence>
<dbReference type="UniPathway" id="UPA00070">
    <property type="reaction ID" value="UER00115"/>
</dbReference>
<comment type="caution">
    <text evidence="19">Lacks conserved residue(s) required for the propagation of feature annotation.</text>
</comment>
<keyword evidence="14" id="KW-0464">Manganese</keyword>
<dbReference type="InterPro" id="IPR006275">
    <property type="entry name" value="CPSase_lsu"/>
</dbReference>
<dbReference type="NCBIfam" id="TIGR01369">
    <property type="entry name" value="CPSaseII_lrg"/>
    <property type="match status" value="1"/>
</dbReference>
<dbReference type="HAMAP" id="MF_01210_B">
    <property type="entry name" value="CPSase_L_chain_B"/>
    <property type="match status" value="1"/>
</dbReference>
<comment type="function">
    <text evidence="17 19">Large subunit of the glutamine-dependent carbamoyl phosphate synthetase (CPSase). CPSase catalyzes the formation of carbamoyl phosphate from the ammonia moiety of glutamine, carbonate, and phosphate donated by ATP, constituting the first step of 2 biosynthetic pathways, one leading to arginine and/or urea and the other to pyrimidine nucleotides. The large subunit (synthetase) binds the substrates ammonia (free or transferred from glutamine from the small subunit), hydrogencarbonate and ATP and carries out an ATP-coupled ligase reaction, activating hydrogencarbonate by forming carboxy phosphate which reacts with ammonia to form carbamoyl phosphate.</text>
</comment>
<evidence type="ECO:0000256" key="13">
    <source>
        <dbReference type="ARBA" id="ARBA00022975"/>
    </source>
</evidence>
<keyword evidence="8" id="KW-0479">Metal-binding</keyword>
<dbReference type="SMART" id="SM00851">
    <property type="entry name" value="MGS"/>
    <property type="match status" value="1"/>
</dbReference>
<dbReference type="UniPathway" id="UPA00068">
    <property type="reaction ID" value="UER00171"/>
</dbReference>
<feature type="binding site" evidence="19">
    <location>
        <position position="881"/>
    </location>
    <ligand>
        <name>Mn(2+)</name>
        <dbReference type="ChEBI" id="CHEBI:29035"/>
        <label>4</label>
    </ligand>
</feature>
<dbReference type="Gene3D" id="3.40.50.1380">
    <property type="entry name" value="Methylglyoxal synthase-like domain"/>
    <property type="match status" value="1"/>
</dbReference>
<evidence type="ECO:0000256" key="12">
    <source>
        <dbReference type="ARBA" id="ARBA00022842"/>
    </source>
</evidence>
<sequence length="1128" mass="121852">MPKRTDISSIMIIGAGPIVIGQACEFDYSGAQACKALREEGYRVILVNSNPATIMTDPGLADATYIEPITPEVVAKIIEKERPDALLPTMGGQTGLNTSLALEEMGVLEKFNVEMIGATRDAIEMAEDRKLFREAMDRLGIENPKATIVTAPKKEDGSADLDAGVQIALDELDEIGLPAIIRPAFTMGGTGGGVAYNKEDYIHFCRTGMDASPVNQILVDESLLGWKEYEMEVVRDKADNAIIVCSIENVDPMGVHTGDSITVAPALTLTDKEFQIMRTHSINVLREIGVETGGSNVQWAVNPADGRMVVIEMNPRVSRSSALASKATGFPIAKIAAKLAIGYTLDELDNDITKVTPASFEPTIDYVVTKIPKFAFEKFPGSEPYLTTAMKSVGEAMAIGRTIHESLQKALASMESGLTGFDEVEIPGLSSKDYPVIRGEQDILEISAQDRAAIIKAIGKQTPDRMRTIAQAMRHGLTNAEIQNVTSFDPWFLDRIREIVDAEEVVRKDGLPVTEAGLRKLKMMGFTDARLAILTGRTEANVRRARQNLGVNAVFKRIDTCAAEFEAQTPYMYSTYEAPAMGDVECEARPSDRKKVVILGGGPNRIGQGIEFDYCCCHACYALTDAGYETIMINCNPETVSTDYDTSDRLYFEPLTFENVMEILRVEQENGTLHGVIVQFGGQTPLKLANALFEEGIPILGTSPDAIDLAEDRERFQALVNKLELKQPKNGIASTDAQALAIAEEIGFPLVIRPSYVLGGRAMEIVRDMAQLERYIAEAVVVSGDSPVLLDSYLSGAIECDVDALSDGKTVHVTGIMQHIEEAGVHSGDSACSLPPYSLPADIIAEIKRQTVELALSLNVVGLMNVQFAVKDGEIFLIEVNPRASRTVPFVAKATDSAIASIAARLMAGEPMENFPFRGAYPADAKPGTLPMADPMTLADPDMPWFSVKEAVLPFARFPGVDTILGPEMRSTGEVMGWDTSFPLAFLKAQMGAGTELPSEGRVFFSIKDADKTAASAQAARTLVEQGFSLVATLGTKSWLTEQGIECEQVNKVYEGRPNIVDVLKDGGIALVINTTEGAQAVKDSSAIRSVALYDKIPYFTTAAGAQAAAEAIKARAEGDFAVMPLQG</sequence>
<feature type="binding site" evidence="19">
    <location>
        <position position="312"/>
    </location>
    <ligand>
        <name>Mn(2+)</name>
        <dbReference type="ChEBI" id="CHEBI:29035"/>
        <label>1</label>
    </ligand>
</feature>
<feature type="binding site" evidence="19">
    <location>
        <position position="867"/>
    </location>
    <ligand>
        <name>Mg(2+)</name>
        <dbReference type="ChEBI" id="CHEBI:18420"/>
        <label>3</label>
    </ligand>
</feature>
<dbReference type="InterPro" id="IPR005483">
    <property type="entry name" value="CPSase_dom"/>
</dbReference>
<evidence type="ECO:0000313" key="23">
    <source>
        <dbReference type="Proteomes" id="UP000051681"/>
    </source>
</evidence>
<keyword evidence="23" id="KW-1185">Reference proteome</keyword>
<feature type="domain" description="ATP-grasp" evidence="20">
    <location>
        <begin position="133"/>
        <end position="341"/>
    </location>
</feature>
<feature type="domain" description="MGS-like" evidence="21">
    <location>
        <begin position="995"/>
        <end position="1128"/>
    </location>
</feature>
<dbReference type="Pfam" id="PF02786">
    <property type="entry name" value="CPSase_L_D2"/>
    <property type="match status" value="2"/>
</dbReference>
<dbReference type="InterPro" id="IPR011761">
    <property type="entry name" value="ATP-grasp"/>
</dbReference>
<dbReference type="EC" id="6.3.5.5" evidence="19"/>
<feature type="binding site" evidence="19">
    <location>
        <position position="794"/>
    </location>
    <ligand>
        <name>ATP</name>
        <dbReference type="ChEBI" id="CHEBI:30616"/>
        <label>2</label>
    </ligand>
</feature>
<dbReference type="InterPro" id="IPR013815">
    <property type="entry name" value="ATP_grasp_subdomain_1"/>
</dbReference>
<keyword evidence="10 19" id="KW-0547">Nucleotide-binding</keyword>
<dbReference type="PROSITE" id="PS51855">
    <property type="entry name" value="MGS"/>
    <property type="match status" value="1"/>
</dbReference>
<dbReference type="FunFam" id="3.40.50.20:FF:000001">
    <property type="entry name" value="Carbamoyl-phosphate synthase large chain"/>
    <property type="match status" value="1"/>
</dbReference>
<evidence type="ECO:0000256" key="10">
    <source>
        <dbReference type="ARBA" id="ARBA00022741"/>
    </source>
</evidence>
<dbReference type="GO" id="GO:0044205">
    <property type="term" value="P:'de novo' UMP biosynthetic process"/>
    <property type="evidence" value="ECO:0007669"/>
    <property type="project" value="UniProtKB-UniRule"/>
</dbReference>
<dbReference type="InterPro" id="IPR005480">
    <property type="entry name" value="CPSase_lsu_oligo"/>
</dbReference>
<feature type="binding site" evidence="19">
    <location>
        <position position="879"/>
    </location>
    <ligand>
        <name>Mn(2+)</name>
        <dbReference type="ChEBI" id="CHEBI:29035"/>
        <label>4</label>
    </ligand>
</feature>
<feature type="binding site" evidence="19">
    <location>
        <position position="879"/>
    </location>
    <ligand>
        <name>ATP</name>
        <dbReference type="ChEBI" id="CHEBI:30616"/>
        <label>2</label>
    </ligand>
</feature>
<dbReference type="GO" id="GO:0004088">
    <property type="term" value="F:carbamoyl-phosphate synthase (glutamine-hydrolyzing) activity"/>
    <property type="evidence" value="ECO:0007669"/>
    <property type="project" value="UniProtKB-UniRule"/>
</dbReference>
<comment type="subunit">
    <text evidence="18 19">Composed of two chains; the small (or glutamine) chain promotes the hydrolysis of glutamine to ammonia, which is used by the large (or ammonia) chain to synthesize carbamoyl phosphate. Tetramer of heterodimers (alpha,beta)4.</text>
</comment>
<keyword evidence="6 19" id="KW-0436">Ligase</keyword>
<dbReference type="NCBIfam" id="NF009455">
    <property type="entry name" value="PRK12815.1"/>
    <property type="match status" value="1"/>
</dbReference>
<evidence type="ECO:0000256" key="5">
    <source>
        <dbReference type="ARBA" id="ARBA00022571"/>
    </source>
</evidence>
<dbReference type="NCBIfam" id="NF003671">
    <property type="entry name" value="PRK05294.1"/>
    <property type="match status" value="1"/>
</dbReference>
<dbReference type="SMART" id="SM01096">
    <property type="entry name" value="CPSase_L_D3"/>
    <property type="match status" value="1"/>
</dbReference>
<feature type="binding site" evidence="19">
    <location>
        <position position="221"/>
    </location>
    <ligand>
        <name>ATP</name>
        <dbReference type="ChEBI" id="CHEBI:30616"/>
        <label>1</label>
    </ligand>
</feature>
<dbReference type="PROSITE" id="PS00867">
    <property type="entry name" value="CPSASE_2"/>
    <property type="match status" value="2"/>
</dbReference>
<dbReference type="EC" id="6.3.4.16" evidence="19"/>
<dbReference type="SUPFAM" id="SSF48108">
    <property type="entry name" value="Carbamoyl phosphate synthetase, large subunit connection domain"/>
    <property type="match status" value="1"/>
</dbReference>
<keyword evidence="12" id="KW-0460">Magnesium</keyword>
<feature type="binding site" evidence="19">
    <location>
        <position position="881"/>
    </location>
    <ligand>
        <name>Mg(2+)</name>
        <dbReference type="ChEBI" id="CHEBI:18420"/>
        <label>4</label>
    </ligand>
</feature>
<dbReference type="GO" id="GO:0006541">
    <property type="term" value="P:glutamine metabolic process"/>
    <property type="evidence" value="ECO:0007669"/>
    <property type="project" value="TreeGrafter"/>
</dbReference>
<dbReference type="SUPFAM" id="SSF52440">
    <property type="entry name" value="PreATP-grasp domain"/>
    <property type="match status" value="2"/>
</dbReference>
<comment type="pathway">
    <text evidence="2 19">Pyrimidine metabolism; UMP biosynthesis via de novo pathway; (S)-dihydroorotate from bicarbonate: step 1/3.</text>
</comment>
<feature type="binding site" evidence="19">
    <location>
        <position position="298"/>
    </location>
    <ligand>
        <name>Mn(2+)</name>
        <dbReference type="ChEBI" id="CHEBI:29035"/>
        <label>1</label>
    </ligand>
</feature>
<keyword evidence="13 19" id="KW-0665">Pyrimidine biosynthesis</keyword>
<dbReference type="RefSeq" id="WP_058317118.1">
    <property type="nucleotide sequence ID" value="NZ_CYSF01000001.1"/>
</dbReference>
<dbReference type="PROSITE" id="PS00866">
    <property type="entry name" value="CPSASE_1"/>
    <property type="match status" value="1"/>
</dbReference>
<dbReference type="InterPro" id="IPR011607">
    <property type="entry name" value="MGS-like_dom"/>
</dbReference>
<feature type="binding site" evidence="19">
    <location>
        <position position="867"/>
    </location>
    <ligand>
        <name>ATP</name>
        <dbReference type="ChEBI" id="CHEBI:30616"/>
        <label>2</label>
    </ligand>
</feature>
<feature type="binding site" evidence="19">
    <location>
        <position position="255"/>
    </location>
    <ligand>
        <name>ATP</name>
        <dbReference type="ChEBI" id="CHEBI:30616"/>
        <label>1</label>
    </ligand>
</feature>
<feature type="binding site" evidence="19">
    <location>
        <position position="182"/>
    </location>
    <ligand>
        <name>ATP</name>
        <dbReference type="ChEBI" id="CHEBI:30616"/>
        <label>1</label>
    </ligand>
</feature>
<feature type="binding site" evidence="19">
    <location>
        <position position="129"/>
    </location>
    <ligand>
        <name>ATP</name>
        <dbReference type="ChEBI" id="CHEBI:30616"/>
        <label>1</label>
    </ligand>
</feature>
<dbReference type="InterPro" id="IPR036897">
    <property type="entry name" value="CarbamoylP_synth_lsu_oligo_sf"/>
</dbReference>
<keyword evidence="5 19" id="KW-0055">Arginine biosynthesis</keyword>
<feature type="binding site" evidence="19">
    <location>
        <position position="825"/>
    </location>
    <ligand>
        <name>ATP</name>
        <dbReference type="ChEBI" id="CHEBI:30616"/>
        <label>2</label>
    </ligand>
</feature>
<organism evidence="22 23">
    <name type="scientific">Thalassovita mediterranea</name>
    <dbReference type="NCBI Taxonomy" id="340021"/>
    <lineage>
        <taxon>Bacteria</taxon>
        <taxon>Pseudomonadati</taxon>
        <taxon>Pseudomonadota</taxon>
        <taxon>Alphaproteobacteria</taxon>
        <taxon>Rhodobacterales</taxon>
        <taxon>Roseobacteraceae</taxon>
        <taxon>Thalassovita</taxon>
    </lineage>
</organism>
<feature type="binding site" evidence="19">
    <location>
        <position position="312"/>
    </location>
    <ligand>
        <name>Mg(2+)</name>
        <dbReference type="ChEBI" id="CHEBI:18420"/>
        <label>2</label>
    </ligand>
</feature>
<comment type="catalytic activity">
    <reaction evidence="16 19">
        <text>hydrogencarbonate + L-glutamine + 2 ATP + H2O = carbamoyl phosphate + L-glutamate + 2 ADP + phosphate + 2 H(+)</text>
        <dbReference type="Rhea" id="RHEA:18633"/>
        <dbReference type="ChEBI" id="CHEBI:15377"/>
        <dbReference type="ChEBI" id="CHEBI:15378"/>
        <dbReference type="ChEBI" id="CHEBI:17544"/>
        <dbReference type="ChEBI" id="CHEBI:29985"/>
        <dbReference type="ChEBI" id="CHEBI:30616"/>
        <dbReference type="ChEBI" id="CHEBI:43474"/>
        <dbReference type="ChEBI" id="CHEBI:58228"/>
        <dbReference type="ChEBI" id="CHEBI:58359"/>
        <dbReference type="ChEBI" id="CHEBI:456216"/>
        <dbReference type="EC" id="6.3.5.5"/>
    </reaction>
</comment>
<evidence type="ECO:0000256" key="9">
    <source>
        <dbReference type="ARBA" id="ARBA00022737"/>
    </source>
</evidence>
<evidence type="ECO:0000256" key="16">
    <source>
        <dbReference type="ARBA" id="ARBA00048816"/>
    </source>
</evidence>
<dbReference type="InterPro" id="IPR058047">
    <property type="entry name" value="CPSase_preATP-grasp"/>
</dbReference>
<evidence type="ECO:0000256" key="7">
    <source>
        <dbReference type="ARBA" id="ARBA00022605"/>
    </source>
</evidence>
<dbReference type="GO" id="GO:0046872">
    <property type="term" value="F:metal ion binding"/>
    <property type="evidence" value="ECO:0007669"/>
    <property type="project" value="UniProtKB-KW"/>
</dbReference>
<dbReference type="GO" id="GO:0004087">
    <property type="term" value="F:carbamoyl-phosphate synthase (ammonia) activity"/>
    <property type="evidence" value="ECO:0007669"/>
    <property type="project" value="UniProtKB-EC"/>
</dbReference>
<dbReference type="Pfam" id="PF02787">
    <property type="entry name" value="CPSase_L_D3"/>
    <property type="match status" value="1"/>
</dbReference>
<dbReference type="FunFam" id="3.40.50.20:FF:000003">
    <property type="entry name" value="Carbamoyl-phosphate synthase large chain"/>
    <property type="match status" value="1"/>
</dbReference>
<dbReference type="Gene3D" id="3.30.470.20">
    <property type="entry name" value="ATP-grasp fold, B domain"/>
    <property type="match status" value="2"/>
</dbReference>
<dbReference type="PROSITE" id="PS50975">
    <property type="entry name" value="ATP_GRASP"/>
    <property type="match status" value="2"/>
</dbReference>
<dbReference type="PANTHER" id="PTHR11405">
    <property type="entry name" value="CARBAMOYLTRANSFERASE FAMILY MEMBER"/>
    <property type="match status" value="1"/>
</dbReference>
<dbReference type="InterPro" id="IPR005479">
    <property type="entry name" value="CPAse_ATP-bd"/>
</dbReference>
<evidence type="ECO:0000256" key="19">
    <source>
        <dbReference type="HAMAP-Rule" id="MF_01210"/>
    </source>
</evidence>
<dbReference type="Gene3D" id="3.30.1490.20">
    <property type="entry name" value="ATP-grasp fold, A domain"/>
    <property type="match status" value="1"/>
</dbReference>
<dbReference type="Proteomes" id="UP000051681">
    <property type="component" value="Unassembled WGS sequence"/>
</dbReference>
<dbReference type="Gene3D" id="1.10.1030.10">
    <property type="entry name" value="Carbamoyl-phosphate synthetase, large subunit oligomerisation domain"/>
    <property type="match status" value="1"/>
</dbReference>
<comment type="cofactor">
    <cofactor evidence="1">
        <name>Mn(2+)</name>
        <dbReference type="ChEBI" id="CHEBI:29035"/>
    </cofactor>
</comment>
<feature type="binding site" evidence="19">
    <location>
        <position position="188"/>
    </location>
    <ligand>
        <name>ATP</name>
        <dbReference type="ChEBI" id="CHEBI:30616"/>
        <label>1</label>
    </ligand>
</feature>
<dbReference type="InterPro" id="IPR036914">
    <property type="entry name" value="MGS-like_dom_sf"/>
</dbReference>
<evidence type="ECO:0000256" key="1">
    <source>
        <dbReference type="ARBA" id="ARBA00001936"/>
    </source>
</evidence>
<dbReference type="FunFam" id="3.30.470.20:FF:000013">
    <property type="entry name" value="Carbamoyl-phosphate synthase large chain"/>
    <property type="match status" value="1"/>
</dbReference>
<comment type="cofactor">
    <cofactor evidence="19">
        <name>Mg(2+)</name>
        <dbReference type="ChEBI" id="CHEBI:18420"/>
    </cofactor>
    <cofactor evidence="19">
        <name>Mn(2+)</name>
        <dbReference type="ChEBI" id="CHEBI:29035"/>
    </cofactor>
    <text evidence="19">Binds 4 Mg(2+) or Mn(2+) ions per subunit.</text>
</comment>
<protein>
    <recommendedName>
        <fullName evidence="19">Carbamoyl phosphate synthase large chain</fullName>
        <ecNumber evidence="19">6.3.4.16</ecNumber>
        <ecNumber evidence="19">6.3.5.5</ecNumber>
    </recommendedName>
    <alternativeName>
        <fullName evidence="19">Carbamoyl phosphate synthetase ammonia chain</fullName>
    </alternativeName>
</protein>
<dbReference type="PANTHER" id="PTHR11405:SF53">
    <property type="entry name" value="CARBAMOYL-PHOSPHATE SYNTHASE [AMMONIA], MITOCHONDRIAL"/>
    <property type="match status" value="1"/>
</dbReference>
<dbReference type="AlphaFoldDB" id="A0A0P1GZH1"/>
<evidence type="ECO:0000256" key="6">
    <source>
        <dbReference type="ARBA" id="ARBA00022598"/>
    </source>
</evidence>
<feature type="binding site" evidence="19">
    <location>
        <position position="879"/>
    </location>
    <ligand>
        <name>Mg(2+)</name>
        <dbReference type="ChEBI" id="CHEBI:18420"/>
        <label>4</label>
    </ligand>
</feature>
<feature type="region of interest" description="Allosteric domain" evidence="19">
    <location>
        <begin position="995"/>
        <end position="1128"/>
    </location>
</feature>